<keyword evidence="4" id="KW-1185">Reference proteome</keyword>
<comment type="caution">
    <text evidence="3">The sequence shown here is derived from an EMBL/GenBank/DDBJ whole genome shotgun (WGS) entry which is preliminary data.</text>
</comment>
<protein>
    <submittedName>
        <fullName evidence="3">Alpha/beta hydrolase</fullName>
    </submittedName>
</protein>
<feature type="domain" description="AB hydrolase-1" evidence="2">
    <location>
        <begin position="199"/>
        <end position="435"/>
    </location>
</feature>
<dbReference type="SUPFAM" id="SSF53474">
    <property type="entry name" value="alpha/beta-Hydrolases"/>
    <property type="match status" value="1"/>
</dbReference>
<evidence type="ECO:0000313" key="3">
    <source>
        <dbReference type="EMBL" id="GAA1629214.1"/>
    </source>
</evidence>
<dbReference type="Pfam" id="PF12697">
    <property type="entry name" value="Abhydrolase_6"/>
    <property type="match status" value="1"/>
</dbReference>
<evidence type="ECO:0000259" key="2">
    <source>
        <dbReference type="Pfam" id="PF12697"/>
    </source>
</evidence>
<evidence type="ECO:0000256" key="1">
    <source>
        <dbReference type="SAM" id="MobiDB-lite"/>
    </source>
</evidence>
<dbReference type="InterPro" id="IPR029058">
    <property type="entry name" value="AB_hydrolase_fold"/>
</dbReference>
<proteinExistence type="predicted"/>
<dbReference type="InterPro" id="IPR000073">
    <property type="entry name" value="AB_hydrolase_1"/>
</dbReference>
<gene>
    <name evidence="3" type="ORF">GCM10009733_027420</name>
</gene>
<accession>A0ABP4QYZ5</accession>
<dbReference type="EMBL" id="BAAAMU010000016">
    <property type="protein sequence ID" value="GAA1629214.1"/>
    <property type="molecule type" value="Genomic_DNA"/>
</dbReference>
<dbReference type="PANTHER" id="PTHR43265">
    <property type="entry name" value="ESTERASE ESTD"/>
    <property type="match status" value="1"/>
</dbReference>
<organism evidence="3 4">
    <name type="scientific">Nonomuraea maheshkhaliensis</name>
    <dbReference type="NCBI Taxonomy" id="419590"/>
    <lineage>
        <taxon>Bacteria</taxon>
        <taxon>Bacillati</taxon>
        <taxon>Actinomycetota</taxon>
        <taxon>Actinomycetes</taxon>
        <taxon>Streptosporangiales</taxon>
        <taxon>Streptosporangiaceae</taxon>
        <taxon>Nonomuraea</taxon>
    </lineage>
</organism>
<feature type="compositionally biased region" description="Polar residues" evidence="1">
    <location>
        <begin position="141"/>
        <end position="156"/>
    </location>
</feature>
<dbReference type="GO" id="GO:0016787">
    <property type="term" value="F:hydrolase activity"/>
    <property type="evidence" value="ECO:0007669"/>
    <property type="project" value="UniProtKB-KW"/>
</dbReference>
<sequence length="467" mass="48168">MVMADARVAAVRVAQLARDGRFAEVVELFEPPLRAVVSEQALQVAWEAEVGKRGSVSALGEPVGQPAGAGLMQVSVPIICGDGVLALVMAVDDAGRLHGLRLAPGTTSVWAPPAYAVPERFTEHDVMIGSGPLAVPGTLTLPHSTARTPGAGQTPSAGRGSGPARTPGAERTPGAGHTPDGGQASGPGQTPGTGQAPGVVLLSGGGPFDRDETSGPNKPLKDLAWGLASRGVAALRFDKVTYAHAQAADAPDFTMTDEYVPHAVAAVRLLQSQGGVDPERIFVVGHSMGGKVAPRVAAADASIRGLVILAGDTQPMHHAAVRVTRHLASLSPGPAAEAMVEGMVRLAATVDSPDLSPSTPSEALPFGLSATYWLDLRDYDPVATAVAVDKPMFILQGGRDYQVTVADDLSGWKAGLGHRPDVTIRVYDADDHLFFPGDGPSTPADYESPQHVDPMVIGDIAAWVSAE</sequence>
<dbReference type="Proteomes" id="UP001500064">
    <property type="component" value="Unassembled WGS sequence"/>
</dbReference>
<dbReference type="Gene3D" id="3.40.50.1820">
    <property type="entry name" value="alpha/beta hydrolase"/>
    <property type="match status" value="1"/>
</dbReference>
<reference evidence="4" key="1">
    <citation type="journal article" date="2019" name="Int. J. Syst. Evol. Microbiol.">
        <title>The Global Catalogue of Microorganisms (GCM) 10K type strain sequencing project: providing services to taxonomists for standard genome sequencing and annotation.</title>
        <authorList>
            <consortium name="The Broad Institute Genomics Platform"/>
            <consortium name="The Broad Institute Genome Sequencing Center for Infectious Disease"/>
            <person name="Wu L."/>
            <person name="Ma J."/>
        </authorList>
    </citation>
    <scope>NUCLEOTIDE SEQUENCE [LARGE SCALE GENOMIC DNA]</scope>
    <source>
        <strain evidence="4">JCM 13929</strain>
    </source>
</reference>
<name>A0ABP4QYZ5_9ACTN</name>
<feature type="region of interest" description="Disordered" evidence="1">
    <location>
        <begin position="138"/>
        <end position="220"/>
    </location>
</feature>
<dbReference type="PANTHER" id="PTHR43265:SF1">
    <property type="entry name" value="ESTERASE ESTD"/>
    <property type="match status" value="1"/>
</dbReference>
<dbReference type="InterPro" id="IPR053145">
    <property type="entry name" value="AB_hydrolase_Est10"/>
</dbReference>
<evidence type="ECO:0000313" key="4">
    <source>
        <dbReference type="Proteomes" id="UP001500064"/>
    </source>
</evidence>
<keyword evidence="3" id="KW-0378">Hydrolase</keyword>